<sequence>MSRPLQQLILEVLKTRPPSRDVKSYLNLFGRRPRRVQPDFFSQASAQAAAPRPGPAAPASPAPGARAPGSDAYTGVPDLRQDATIVADRVSGNEEVDSLAETHTALVKLQGPFTDRQLSSIAEGLAYLKQLGLICVVVLDHVDWRAVARYDAEGHLVQPESSDIRRWLGARAADEDDAATTCGWEELGQRNAMVRELWHTSNLFTRAGVDPRPFGHAVLRIGATQTLPPSTEDGQGSAEALARRAPLAADNAFEDVFRALEAGQTPVLIPLALYDDCQPGDPSKPGPLRTVCVEADDVMVALAREMAYVGKRQTVLQPHCSVDVTPLRLMVINREGGIPSHARGGNPHLSINLRSEYDSIRSSFVWNDTHPTALSNLDMIRDCLAYMPPTSSGVMVTHRSPRSLIANLITNKAAHSPSLPQRLLARSKDVRDTPTILRSGLPIHVLTRWADVDHDKLHHLLEKSFRRTLNRTAYFDRLQEKLDFLIVTGDYDGMAIVTNEYAPDDAPDAEPIAYLDKFAILPKLQGSGAVDFLWGALRDEVHGLGLLDALNNNGGKNGVGVGRDLVWKSRAANPINRWYFERSNGFVRLAPSFAVPPGAPVPAESAWVMFWCDAEQRLARLGGRTVLASTSSMDEIRDLAYAPTNDPTMPLPSARLPSETILPIVAHEECGRLERWKKCLATIPSAWC</sequence>
<dbReference type="Gene3D" id="3.40.1160.10">
    <property type="entry name" value="Acetylglutamate kinase-like"/>
    <property type="match status" value="1"/>
</dbReference>
<dbReference type="PANTHER" id="PTHR23342">
    <property type="entry name" value="N-ACETYLGLUTAMATE SYNTHASE"/>
    <property type="match status" value="1"/>
</dbReference>
<keyword evidence="18" id="KW-1185">Reference proteome</keyword>
<dbReference type="InterPro" id="IPR036393">
    <property type="entry name" value="AceGlu_kinase-like_sf"/>
</dbReference>
<accession>A0ABY8EV90</accession>
<evidence type="ECO:0000256" key="15">
    <source>
        <dbReference type="SAM" id="MobiDB-lite"/>
    </source>
</evidence>
<evidence type="ECO:0000256" key="12">
    <source>
        <dbReference type="ARBA" id="ARBA00030346"/>
    </source>
</evidence>
<keyword evidence="11 17" id="KW-0012">Acyltransferase</keyword>
<dbReference type="EMBL" id="CP046236">
    <property type="protein sequence ID" value="WFD48198.1"/>
    <property type="molecule type" value="Genomic_DNA"/>
</dbReference>
<evidence type="ECO:0000256" key="4">
    <source>
        <dbReference type="ARBA" id="ARBA00008694"/>
    </source>
</evidence>
<keyword evidence="7" id="KW-0028">Amino-acid biosynthesis</keyword>
<evidence type="ECO:0000313" key="18">
    <source>
        <dbReference type="Proteomes" id="UP000818624"/>
    </source>
</evidence>
<evidence type="ECO:0000256" key="5">
    <source>
        <dbReference type="ARBA" id="ARBA00012697"/>
    </source>
</evidence>
<evidence type="ECO:0000256" key="13">
    <source>
        <dbReference type="ARBA" id="ARBA00033251"/>
    </source>
</evidence>
<evidence type="ECO:0000256" key="8">
    <source>
        <dbReference type="ARBA" id="ARBA00022679"/>
    </source>
</evidence>
<proteinExistence type="inferred from homology"/>
<evidence type="ECO:0000256" key="7">
    <source>
        <dbReference type="ARBA" id="ARBA00022605"/>
    </source>
</evidence>
<comment type="subcellular location">
    <subcellularLocation>
        <location evidence="2">Mitochondrion</location>
    </subcellularLocation>
</comment>
<name>A0ABY8EV90_MALFU</name>
<evidence type="ECO:0000256" key="3">
    <source>
        <dbReference type="ARBA" id="ARBA00004925"/>
    </source>
</evidence>
<dbReference type="Pfam" id="PF04768">
    <property type="entry name" value="NAT"/>
    <property type="match status" value="2"/>
</dbReference>
<evidence type="ECO:0000256" key="2">
    <source>
        <dbReference type="ARBA" id="ARBA00004173"/>
    </source>
</evidence>
<feature type="compositionally biased region" description="Pro residues" evidence="15">
    <location>
        <begin position="52"/>
        <end position="61"/>
    </location>
</feature>
<reference evidence="17 18" key="1">
    <citation type="journal article" date="2020" name="Elife">
        <title>Loss of centromere function drives karyotype evolution in closely related Malassezia species.</title>
        <authorList>
            <person name="Sankaranarayanan S.R."/>
            <person name="Ianiri G."/>
            <person name="Coelho M.A."/>
            <person name="Reza M.H."/>
            <person name="Thimmappa B.C."/>
            <person name="Ganguly P."/>
            <person name="Vadnala R.N."/>
            <person name="Sun S."/>
            <person name="Siddharthan R."/>
            <person name="Tellgren-Roth C."/>
            <person name="Dawson T.L."/>
            <person name="Heitman J."/>
            <person name="Sanyal K."/>
        </authorList>
    </citation>
    <scope>NUCLEOTIDE SEQUENCE [LARGE SCALE GENOMIC DNA]</scope>
    <source>
        <strain evidence="17">CBS14141</strain>
    </source>
</reference>
<evidence type="ECO:0000256" key="9">
    <source>
        <dbReference type="ARBA" id="ARBA00022946"/>
    </source>
</evidence>
<evidence type="ECO:0000256" key="11">
    <source>
        <dbReference type="ARBA" id="ARBA00023315"/>
    </source>
</evidence>
<evidence type="ECO:0000256" key="6">
    <source>
        <dbReference type="ARBA" id="ARBA00018802"/>
    </source>
</evidence>
<comment type="function">
    <text evidence="1">N-acetylglutamate synthase involved in arginine biosynthesis.</text>
</comment>
<comment type="catalytic activity">
    <reaction evidence="14">
        <text>L-glutamate + acetyl-CoA = N-acetyl-L-glutamate + CoA + H(+)</text>
        <dbReference type="Rhea" id="RHEA:24292"/>
        <dbReference type="ChEBI" id="CHEBI:15378"/>
        <dbReference type="ChEBI" id="CHEBI:29985"/>
        <dbReference type="ChEBI" id="CHEBI:44337"/>
        <dbReference type="ChEBI" id="CHEBI:57287"/>
        <dbReference type="ChEBI" id="CHEBI:57288"/>
        <dbReference type="EC" id="2.3.1.1"/>
    </reaction>
</comment>
<dbReference type="InterPro" id="IPR006855">
    <property type="entry name" value="Vertebrate-like_GNAT_dom"/>
</dbReference>
<dbReference type="GO" id="GO:0016746">
    <property type="term" value="F:acyltransferase activity"/>
    <property type="evidence" value="ECO:0007669"/>
    <property type="project" value="UniProtKB-KW"/>
</dbReference>
<evidence type="ECO:0000256" key="14">
    <source>
        <dbReference type="ARBA" id="ARBA00048372"/>
    </source>
</evidence>
<dbReference type="Gene3D" id="3.40.630.30">
    <property type="match status" value="1"/>
</dbReference>
<dbReference type="EC" id="2.3.1.1" evidence="5"/>
<keyword evidence="9" id="KW-0809">Transit peptide</keyword>
<dbReference type="PANTHER" id="PTHR23342:SF4">
    <property type="entry name" value="AMINO-ACID ACETYLTRANSFERASE, MITOCHONDRIAL"/>
    <property type="match status" value="1"/>
</dbReference>
<comment type="similarity">
    <text evidence="4">Belongs to the acetyltransferase family.</text>
</comment>
<keyword evidence="8 17" id="KW-0808">Transferase</keyword>
<dbReference type="Proteomes" id="UP000818624">
    <property type="component" value="Chromosome 3"/>
</dbReference>
<feature type="region of interest" description="Disordered" evidence="15">
    <location>
        <begin position="43"/>
        <end position="76"/>
    </location>
</feature>
<feature type="compositionally biased region" description="Low complexity" evidence="15">
    <location>
        <begin position="62"/>
        <end position="72"/>
    </location>
</feature>
<keyword evidence="10" id="KW-0496">Mitochondrion</keyword>
<evidence type="ECO:0000259" key="16">
    <source>
        <dbReference type="PROSITE" id="PS51731"/>
    </source>
</evidence>
<protein>
    <recommendedName>
        <fullName evidence="6">Amino-acid acetyltransferase, mitochondrial</fullName>
        <ecNumber evidence="5">2.3.1.1</ecNumber>
    </recommendedName>
    <alternativeName>
        <fullName evidence="12">Glutamate N-acetyltransferase</fullName>
    </alternativeName>
    <alternativeName>
        <fullName evidence="13">N-acetylglutamate synthase</fullName>
    </alternativeName>
</protein>
<evidence type="ECO:0000256" key="10">
    <source>
        <dbReference type="ARBA" id="ARBA00023128"/>
    </source>
</evidence>
<evidence type="ECO:0000313" key="17">
    <source>
        <dbReference type="EMBL" id="WFD48198.1"/>
    </source>
</evidence>
<gene>
    <name evidence="17" type="primary">ARG2</name>
    <name evidence="17" type="ORF">GLX27_002866</name>
</gene>
<dbReference type="PROSITE" id="PS51731">
    <property type="entry name" value="GNAT_NAGS"/>
    <property type="match status" value="1"/>
</dbReference>
<organism evidence="17 18">
    <name type="scientific">Malassezia furfur</name>
    <name type="common">Pityriasis versicolor infection agent</name>
    <name type="synonym">Pityrosporum furfur</name>
    <dbReference type="NCBI Taxonomy" id="55194"/>
    <lineage>
        <taxon>Eukaryota</taxon>
        <taxon>Fungi</taxon>
        <taxon>Dikarya</taxon>
        <taxon>Basidiomycota</taxon>
        <taxon>Ustilaginomycotina</taxon>
        <taxon>Malasseziomycetes</taxon>
        <taxon>Malasseziales</taxon>
        <taxon>Malasseziaceae</taxon>
        <taxon>Malassezia</taxon>
    </lineage>
</organism>
<evidence type="ECO:0000256" key="1">
    <source>
        <dbReference type="ARBA" id="ARBA00002294"/>
    </source>
</evidence>
<comment type="pathway">
    <text evidence="3">Amino-acid biosynthesis; L-arginine biosynthesis; N(2)-acetyl-L-ornithine from L-glutamate: step 1/4.</text>
</comment>
<feature type="domain" description="N-acetyltransferase" evidence="16">
    <location>
        <begin position="441"/>
        <end position="635"/>
    </location>
</feature>